<protein>
    <submittedName>
        <fullName evidence="10">TolC family protein</fullName>
    </submittedName>
</protein>
<evidence type="ECO:0000256" key="5">
    <source>
        <dbReference type="ARBA" id="ARBA00022692"/>
    </source>
</evidence>
<dbReference type="InterPro" id="IPR051906">
    <property type="entry name" value="TolC-like"/>
</dbReference>
<dbReference type="KEGG" id="nib:GU926_06850"/>
<comment type="similarity">
    <text evidence="2">Belongs to the outer membrane factor (OMF) (TC 1.B.17) family.</text>
</comment>
<evidence type="ECO:0000256" key="4">
    <source>
        <dbReference type="ARBA" id="ARBA00022452"/>
    </source>
</evidence>
<dbReference type="Proteomes" id="UP000464214">
    <property type="component" value="Chromosome"/>
</dbReference>
<name>A0A6P1P116_9BACT</name>
<comment type="subcellular location">
    <subcellularLocation>
        <location evidence="1">Cell outer membrane</location>
    </subcellularLocation>
</comment>
<dbReference type="PANTHER" id="PTHR30026:SF20">
    <property type="entry name" value="OUTER MEMBRANE PROTEIN TOLC"/>
    <property type="match status" value="1"/>
</dbReference>
<keyword evidence="4" id="KW-1134">Transmembrane beta strand</keyword>
<feature type="signal peptide" evidence="9">
    <location>
        <begin position="1"/>
        <end position="25"/>
    </location>
</feature>
<dbReference type="InterPro" id="IPR003423">
    <property type="entry name" value="OMP_efflux"/>
</dbReference>
<gene>
    <name evidence="10" type="ORF">GU926_06850</name>
</gene>
<dbReference type="GO" id="GO:1990281">
    <property type="term" value="C:efflux pump complex"/>
    <property type="evidence" value="ECO:0007669"/>
    <property type="project" value="TreeGrafter"/>
</dbReference>
<dbReference type="SUPFAM" id="SSF56954">
    <property type="entry name" value="Outer membrane efflux proteins (OEP)"/>
    <property type="match status" value="1"/>
</dbReference>
<proteinExistence type="inferred from homology"/>
<evidence type="ECO:0000313" key="10">
    <source>
        <dbReference type="EMBL" id="QHL87163.1"/>
    </source>
</evidence>
<dbReference type="GO" id="GO:0015562">
    <property type="term" value="F:efflux transmembrane transporter activity"/>
    <property type="evidence" value="ECO:0007669"/>
    <property type="project" value="InterPro"/>
</dbReference>
<evidence type="ECO:0000256" key="7">
    <source>
        <dbReference type="ARBA" id="ARBA00023237"/>
    </source>
</evidence>
<evidence type="ECO:0000256" key="2">
    <source>
        <dbReference type="ARBA" id="ARBA00007613"/>
    </source>
</evidence>
<keyword evidence="5" id="KW-0812">Transmembrane</keyword>
<evidence type="ECO:0000256" key="9">
    <source>
        <dbReference type="SAM" id="SignalP"/>
    </source>
</evidence>
<evidence type="ECO:0000313" key="11">
    <source>
        <dbReference type="Proteomes" id="UP000464214"/>
    </source>
</evidence>
<accession>A0A6P1P116</accession>
<dbReference type="AlphaFoldDB" id="A0A6P1P116"/>
<sequence length="439" mass="48763">MTLYKKGVFALALLLGFLGAGQAEAQELLTLEDAVKIALERNYNIKLSANDTEIAKNNVSRGNAGMLPAVTGTITNNNTLQNSSQTRADGQVNEVNWGRGSTLNYGVGLTWTVFDGFAMFARYEQLQELQKLGEANLQQAVLTTVGDVMGTYFELTQQQAQLQAYDTAIVISRLRVETARNRFEIGKAARLELLNAQVDFNTDTTNLLRQKNLYRNTQIRLNQIMARDVNATFRVTDNFDIDGNLTLGQLSNQAQEQNPSVKAAILNRRIAELQADQVRAARLPTVNLNTGYNFNRNRSALGFSTLSTGNGLNYGASASVNIFNGFNQRRNEQNASIQVQSAQLQIEQVNQEISAQLAAAYQTYLTNLTLVRLEENNRRIARQNLDITLEKYRLGSITTVEVRDAQLNYVNATVRYSNAQYQAKLGEIGLREIAGNLTL</sequence>
<dbReference type="GO" id="GO:0009279">
    <property type="term" value="C:cell outer membrane"/>
    <property type="evidence" value="ECO:0007669"/>
    <property type="project" value="UniProtKB-SubCell"/>
</dbReference>
<keyword evidence="6" id="KW-0472">Membrane</keyword>
<dbReference type="GO" id="GO:0015288">
    <property type="term" value="F:porin activity"/>
    <property type="evidence" value="ECO:0007669"/>
    <property type="project" value="TreeGrafter"/>
</dbReference>
<keyword evidence="8" id="KW-0175">Coiled coil</keyword>
<feature type="coiled-coil region" evidence="8">
    <location>
        <begin position="332"/>
        <end position="359"/>
    </location>
</feature>
<reference evidence="10 11" key="1">
    <citation type="submission" date="2020-01" db="EMBL/GenBank/DDBJ databases">
        <authorList>
            <person name="Kim M."/>
        </authorList>
    </citation>
    <scope>NUCLEOTIDE SEQUENCE [LARGE SCALE GENOMIC DNA]</scope>
    <source>
        <strain evidence="10 11">BT10</strain>
    </source>
</reference>
<keyword evidence="11" id="KW-1185">Reference proteome</keyword>
<dbReference type="EMBL" id="CP047897">
    <property type="protein sequence ID" value="QHL87163.1"/>
    <property type="molecule type" value="Genomic_DNA"/>
</dbReference>
<keyword evidence="9" id="KW-0732">Signal</keyword>
<evidence type="ECO:0000256" key="6">
    <source>
        <dbReference type="ARBA" id="ARBA00023136"/>
    </source>
</evidence>
<keyword evidence="7" id="KW-0998">Cell outer membrane</keyword>
<dbReference type="Pfam" id="PF02321">
    <property type="entry name" value="OEP"/>
    <property type="match status" value="2"/>
</dbReference>
<organism evidence="10 11">
    <name type="scientific">Nibribacter ruber</name>
    <dbReference type="NCBI Taxonomy" id="2698458"/>
    <lineage>
        <taxon>Bacteria</taxon>
        <taxon>Pseudomonadati</taxon>
        <taxon>Bacteroidota</taxon>
        <taxon>Cytophagia</taxon>
        <taxon>Cytophagales</taxon>
        <taxon>Hymenobacteraceae</taxon>
        <taxon>Nibribacter</taxon>
    </lineage>
</organism>
<keyword evidence="3" id="KW-0813">Transport</keyword>
<evidence type="ECO:0000256" key="1">
    <source>
        <dbReference type="ARBA" id="ARBA00004442"/>
    </source>
</evidence>
<dbReference type="PANTHER" id="PTHR30026">
    <property type="entry name" value="OUTER MEMBRANE PROTEIN TOLC"/>
    <property type="match status" value="1"/>
</dbReference>
<feature type="chain" id="PRO_5026952634" evidence="9">
    <location>
        <begin position="26"/>
        <end position="439"/>
    </location>
</feature>
<evidence type="ECO:0000256" key="3">
    <source>
        <dbReference type="ARBA" id="ARBA00022448"/>
    </source>
</evidence>
<evidence type="ECO:0000256" key="8">
    <source>
        <dbReference type="SAM" id="Coils"/>
    </source>
</evidence>
<dbReference type="Gene3D" id="1.20.1600.10">
    <property type="entry name" value="Outer membrane efflux proteins (OEP)"/>
    <property type="match status" value="1"/>
</dbReference>